<accession>A0A0U2IN06</accession>
<evidence type="ECO:0000313" key="2">
    <source>
        <dbReference type="EMBL" id="ALS23787.1"/>
    </source>
</evidence>
<protein>
    <submittedName>
        <fullName evidence="2">Uncharacterized protein</fullName>
    </submittedName>
</protein>
<keyword evidence="3" id="KW-1185">Reference proteome</keyword>
<evidence type="ECO:0000313" key="3">
    <source>
        <dbReference type="Proteomes" id="UP000061660"/>
    </source>
</evidence>
<feature type="compositionally biased region" description="Basic residues" evidence="1">
    <location>
        <begin position="54"/>
        <end position="63"/>
    </location>
</feature>
<name>A0A0U2IN06_9BACL</name>
<dbReference type="KEGG" id="pnp:IJ22_34260"/>
<gene>
    <name evidence="2" type="ORF">IJ22_34260</name>
</gene>
<dbReference type="EMBL" id="CP013652">
    <property type="protein sequence ID" value="ALS23787.1"/>
    <property type="molecule type" value="Genomic_DNA"/>
</dbReference>
<evidence type="ECO:0000256" key="1">
    <source>
        <dbReference type="SAM" id="MobiDB-lite"/>
    </source>
</evidence>
<reference evidence="3" key="1">
    <citation type="submission" date="2015-12" db="EMBL/GenBank/DDBJ databases">
        <title>Complete genome sequences of two moderately thermophilic Paenibacillus species.</title>
        <authorList>
            <person name="Butler R.III."/>
            <person name="Wang J."/>
            <person name="Stark B.C."/>
            <person name="Pombert J.-F."/>
        </authorList>
    </citation>
    <scope>NUCLEOTIDE SEQUENCE [LARGE SCALE GENOMIC DNA]</scope>
    <source>
        <strain evidence="3">32O-Y</strain>
    </source>
</reference>
<proteinExistence type="predicted"/>
<feature type="region of interest" description="Disordered" evidence="1">
    <location>
        <begin position="53"/>
        <end position="75"/>
    </location>
</feature>
<sequence length="110" mass="11810">MTPIHPISEKVCKAFYGKPVCVILKNGAQFIGTLSRWEKGKLILNDEPAVKLQSKTKKSRAGKGRTGSKASKAAGVRTAAVPAPLPQVPPFGGSRMEFIPSRIAWLLALI</sequence>
<dbReference type="PATRIC" id="fig|162209.4.peg.3665"/>
<dbReference type="AlphaFoldDB" id="A0A0U2IN06"/>
<reference evidence="2 3" key="2">
    <citation type="journal article" date="2016" name="Genome Announc.">
        <title>Complete Genome Sequences of Two Interactive Moderate Thermophiles, Paenibacillus napthalenovorans 32O-Y and Paenibacillus sp. 32O-W.</title>
        <authorList>
            <person name="Butler R.R.III."/>
            <person name="Wang J."/>
            <person name="Stark B.C."/>
            <person name="Pombert J.F."/>
        </authorList>
    </citation>
    <scope>NUCLEOTIDE SEQUENCE [LARGE SCALE GENOMIC DNA]</scope>
    <source>
        <strain evidence="2 3">32O-Y</strain>
    </source>
</reference>
<dbReference type="Proteomes" id="UP000061660">
    <property type="component" value="Chromosome"/>
</dbReference>
<dbReference type="OrthoDB" id="2639081at2"/>
<organism evidence="2 3">
    <name type="scientific">Paenibacillus naphthalenovorans</name>
    <dbReference type="NCBI Taxonomy" id="162209"/>
    <lineage>
        <taxon>Bacteria</taxon>
        <taxon>Bacillati</taxon>
        <taxon>Bacillota</taxon>
        <taxon>Bacilli</taxon>
        <taxon>Bacillales</taxon>
        <taxon>Paenibacillaceae</taxon>
        <taxon>Paenibacillus</taxon>
    </lineage>
</organism>
<dbReference type="RefSeq" id="WP_062409632.1">
    <property type="nucleotide sequence ID" value="NZ_BJCS01000020.1"/>
</dbReference>